<comment type="caution">
    <text evidence="5">The sequence shown here is derived from an EMBL/GenBank/DDBJ whole genome shotgun (WGS) entry which is preliminary data.</text>
</comment>
<sequence length="249" mass="29286">MWTWINGCRYKEGIAIKQRTPPKKKARELAKYLREERPDYDYLKSVFRHLRAELEVNVPKANKKLPYVPTEDEIKRYYEAVWKAKNFQDMMIIKTLLYTGVRVSELINIKLSDVDFHRCQIRVNQGKGKKDRIVPFPTVFKEMLAMHADGAEKKGAVYLFESSWKKKYTDRGIRKILKKYSDQAGMVQSISPHKLRHFLLTWLKKQGIDDALIQPYSGHASRKSLEVYSKLAITDAQDEYERVIPEFPV</sequence>
<evidence type="ECO:0000256" key="3">
    <source>
        <dbReference type="ARBA" id="ARBA00023172"/>
    </source>
</evidence>
<organism evidence="5 6">
    <name type="scientific">Laceyella putida</name>
    <dbReference type="NCBI Taxonomy" id="110101"/>
    <lineage>
        <taxon>Bacteria</taxon>
        <taxon>Bacillati</taxon>
        <taxon>Bacillota</taxon>
        <taxon>Bacilli</taxon>
        <taxon>Bacillales</taxon>
        <taxon>Thermoactinomycetaceae</taxon>
        <taxon>Laceyella</taxon>
    </lineage>
</organism>
<protein>
    <submittedName>
        <fullName evidence="5">Tyrosine-type recombinase/integrase</fullName>
    </submittedName>
</protein>
<dbReference type="PROSITE" id="PS51898">
    <property type="entry name" value="TYR_RECOMBINASE"/>
    <property type="match status" value="1"/>
</dbReference>
<evidence type="ECO:0000313" key="5">
    <source>
        <dbReference type="EMBL" id="MFC7439595.1"/>
    </source>
</evidence>
<dbReference type="InterPro" id="IPR002104">
    <property type="entry name" value="Integrase_catalytic"/>
</dbReference>
<dbReference type="RefSeq" id="WP_379862778.1">
    <property type="nucleotide sequence ID" value="NZ_JBHTBW010000001.1"/>
</dbReference>
<keyword evidence="6" id="KW-1185">Reference proteome</keyword>
<feature type="domain" description="Tyr recombinase" evidence="4">
    <location>
        <begin position="64"/>
        <end position="241"/>
    </location>
</feature>
<dbReference type="InterPro" id="IPR050090">
    <property type="entry name" value="Tyrosine_recombinase_XerCD"/>
</dbReference>
<evidence type="ECO:0000259" key="4">
    <source>
        <dbReference type="PROSITE" id="PS51898"/>
    </source>
</evidence>
<dbReference type="EMBL" id="JBHTBW010000001">
    <property type="protein sequence ID" value="MFC7439595.1"/>
    <property type="molecule type" value="Genomic_DNA"/>
</dbReference>
<dbReference type="InterPro" id="IPR013762">
    <property type="entry name" value="Integrase-like_cat_sf"/>
</dbReference>
<gene>
    <name evidence="5" type="ORF">ACFQNG_00205</name>
</gene>
<name>A0ABW2REZ2_9BACL</name>
<keyword evidence="3" id="KW-0233">DNA recombination</keyword>
<dbReference type="Gene3D" id="1.10.443.10">
    <property type="entry name" value="Intergrase catalytic core"/>
    <property type="match status" value="1"/>
</dbReference>
<dbReference type="Proteomes" id="UP001596500">
    <property type="component" value="Unassembled WGS sequence"/>
</dbReference>
<dbReference type="SUPFAM" id="SSF56349">
    <property type="entry name" value="DNA breaking-rejoining enzymes"/>
    <property type="match status" value="1"/>
</dbReference>
<evidence type="ECO:0000256" key="2">
    <source>
        <dbReference type="ARBA" id="ARBA00022908"/>
    </source>
</evidence>
<dbReference type="InterPro" id="IPR011010">
    <property type="entry name" value="DNA_brk_join_enz"/>
</dbReference>
<keyword evidence="2" id="KW-0229">DNA integration</keyword>
<dbReference type="PANTHER" id="PTHR30349">
    <property type="entry name" value="PHAGE INTEGRASE-RELATED"/>
    <property type="match status" value="1"/>
</dbReference>
<dbReference type="PANTHER" id="PTHR30349:SF77">
    <property type="entry name" value="TYROSINE RECOMBINASE XERC"/>
    <property type="match status" value="1"/>
</dbReference>
<dbReference type="Pfam" id="PF00589">
    <property type="entry name" value="Phage_integrase"/>
    <property type="match status" value="1"/>
</dbReference>
<accession>A0ABW2REZ2</accession>
<proteinExistence type="predicted"/>
<evidence type="ECO:0000256" key="1">
    <source>
        <dbReference type="ARBA" id="ARBA00004496"/>
    </source>
</evidence>
<evidence type="ECO:0000313" key="6">
    <source>
        <dbReference type="Proteomes" id="UP001596500"/>
    </source>
</evidence>
<comment type="subcellular location">
    <subcellularLocation>
        <location evidence="1">Cytoplasm</location>
    </subcellularLocation>
</comment>
<reference evidence="6" key="1">
    <citation type="journal article" date="2019" name="Int. J. Syst. Evol. Microbiol.">
        <title>The Global Catalogue of Microorganisms (GCM) 10K type strain sequencing project: providing services to taxonomists for standard genome sequencing and annotation.</title>
        <authorList>
            <consortium name="The Broad Institute Genomics Platform"/>
            <consortium name="The Broad Institute Genome Sequencing Center for Infectious Disease"/>
            <person name="Wu L."/>
            <person name="Ma J."/>
        </authorList>
    </citation>
    <scope>NUCLEOTIDE SEQUENCE [LARGE SCALE GENOMIC DNA]</scope>
    <source>
        <strain evidence="6">CGMCC 1.12942</strain>
    </source>
</reference>